<dbReference type="Proteomes" id="UP001458415">
    <property type="component" value="Unassembled WGS sequence"/>
</dbReference>
<name>A0ABV1W562_9ACTN</name>
<comment type="caution">
    <text evidence="1">The sequence shown here is derived from an EMBL/GenBank/DDBJ whole genome shotgun (WGS) entry which is preliminary data.</text>
</comment>
<protein>
    <submittedName>
        <fullName evidence="1">Uncharacterized protein</fullName>
    </submittedName>
</protein>
<accession>A0ABV1W562</accession>
<reference evidence="1 2" key="1">
    <citation type="submission" date="2024-06" db="EMBL/GenBank/DDBJ databases">
        <title>The Natural Products Discovery Center: Release of the First 8490 Sequenced Strains for Exploring Actinobacteria Biosynthetic Diversity.</title>
        <authorList>
            <person name="Kalkreuter E."/>
            <person name="Kautsar S.A."/>
            <person name="Yang D."/>
            <person name="Bader C.D."/>
            <person name="Teijaro C.N."/>
            <person name="Fluegel L."/>
            <person name="Davis C.M."/>
            <person name="Simpson J.R."/>
            <person name="Lauterbach L."/>
            <person name="Steele A.D."/>
            <person name="Gui C."/>
            <person name="Meng S."/>
            <person name="Li G."/>
            <person name="Viehrig K."/>
            <person name="Ye F."/>
            <person name="Su P."/>
            <person name="Kiefer A.F."/>
            <person name="Nichols A."/>
            <person name="Cepeda A.J."/>
            <person name="Yan W."/>
            <person name="Fan B."/>
            <person name="Jiang Y."/>
            <person name="Adhikari A."/>
            <person name="Zheng C.-J."/>
            <person name="Schuster L."/>
            <person name="Cowan T.M."/>
            <person name="Smanski M.J."/>
            <person name="Chevrette M.G."/>
            <person name="De Carvalho L.P.S."/>
            <person name="Shen B."/>
        </authorList>
    </citation>
    <scope>NUCLEOTIDE SEQUENCE [LARGE SCALE GENOMIC DNA]</scope>
    <source>
        <strain evidence="1 2">NPDC000634</strain>
    </source>
</reference>
<proteinExistence type="predicted"/>
<dbReference type="RefSeq" id="WP_086727697.1">
    <property type="nucleotide sequence ID" value="NZ_MUBM01000199.1"/>
</dbReference>
<evidence type="ECO:0000313" key="1">
    <source>
        <dbReference type="EMBL" id="MER6979329.1"/>
    </source>
</evidence>
<organism evidence="1 2">
    <name type="scientific">Streptomyces carpinensis</name>
    <dbReference type="NCBI Taxonomy" id="66369"/>
    <lineage>
        <taxon>Bacteria</taxon>
        <taxon>Bacillati</taxon>
        <taxon>Actinomycetota</taxon>
        <taxon>Actinomycetes</taxon>
        <taxon>Kitasatosporales</taxon>
        <taxon>Streptomycetaceae</taxon>
        <taxon>Streptomyces</taxon>
    </lineage>
</organism>
<evidence type="ECO:0000313" key="2">
    <source>
        <dbReference type="Proteomes" id="UP001458415"/>
    </source>
</evidence>
<dbReference type="EMBL" id="JBEPCU010000353">
    <property type="protein sequence ID" value="MER6979329.1"/>
    <property type="molecule type" value="Genomic_DNA"/>
</dbReference>
<gene>
    <name evidence="1" type="ORF">ABT317_20645</name>
</gene>
<sequence length="116" mass="12284">MGVIAPAAMAGGNYDYGTSRTSLSNGTLWTSLTSGTGASWNVIDSYDKKPNTSTITALFGWTHVGTAHTGSWFTQSAGTTKSTKWSNYTLSGCNSVIGWMEVQGQQTFNNAPVTQC</sequence>
<keyword evidence="2" id="KW-1185">Reference proteome</keyword>